<evidence type="ECO:0000313" key="1">
    <source>
        <dbReference type="EMBL" id="MBX70008.1"/>
    </source>
</evidence>
<dbReference type="EMBL" id="GGEC01089524">
    <property type="protein sequence ID" value="MBX70008.1"/>
    <property type="molecule type" value="Transcribed_RNA"/>
</dbReference>
<accession>A0A2P2QSV9</accession>
<reference evidence="1" key="1">
    <citation type="submission" date="2018-02" db="EMBL/GenBank/DDBJ databases">
        <title>Rhizophora mucronata_Transcriptome.</title>
        <authorList>
            <person name="Meera S.P."/>
            <person name="Sreeshan A."/>
            <person name="Augustine A."/>
        </authorList>
    </citation>
    <scope>NUCLEOTIDE SEQUENCE</scope>
    <source>
        <tissue evidence="1">Leaf</tissue>
    </source>
</reference>
<proteinExistence type="predicted"/>
<name>A0A2P2QSV9_RHIMU</name>
<organism evidence="1">
    <name type="scientific">Rhizophora mucronata</name>
    <name type="common">Asiatic mangrove</name>
    <dbReference type="NCBI Taxonomy" id="61149"/>
    <lineage>
        <taxon>Eukaryota</taxon>
        <taxon>Viridiplantae</taxon>
        <taxon>Streptophyta</taxon>
        <taxon>Embryophyta</taxon>
        <taxon>Tracheophyta</taxon>
        <taxon>Spermatophyta</taxon>
        <taxon>Magnoliopsida</taxon>
        <taxon>eudicotyledons</taxon>
        <taxon>Gunneridae</taxon>
        <taxon>Pentapetalae</taxon>
        <taxon>rosids</taxon>
        <taxon>fabids</taxon>
        <taxon>Malpighiales</taxon>
        <taxon>Rhizophoraceae</taxon>
        <taxon>Rhizophora</taxon>
    </lineage>
</organism>
<dbReference type="AlphaFoldDB" id="A0A2P2QSV9"/>
<protein>
    <submittedName>
        <fullName evidence="1">Uncharacterized protein</fullName>
    </submittedName>
</protein>
<sequence>MLFAHIVLSHENFGHR</sequence>